<proteinExistence type="predicted"/>
<keyword evidence="9" id="KW-0539">Nucleus</keyword>
<evidence type="ECO:0000256" key="9">
    <source>
        <dbReference type="ARBA" id="ARBA00023242"/>
    </source>
</evidence>
<evidence type="ECO:0000313" key="13">
    <source>
        <dbReference type="Proteomes" id="UP001488838"/>
    </source>
</evidence>
<dbReference type="SUPFAM" id="SSF57716">
    <property type="entry name" value="Glucocorticoid receptor-like (DNA-binding domain)"/>
    <property type="match status" value="1"/>
</dbReference>
<feature type="region of interest" description="Disordered" evidence="10">
    <location>
        <begin position="112"/>
        <end position="140"/>
    </location>
</feature>
<dbReference type="Pfam" id="PF00105">
    <property type="entry name" value="zf-C4"/>
    <property type="match status" value="1"/>
</dbReference>
<keyword evidence="5" id="KW-0805">Transcription regulation</keyword>
<sequence length="318" mass="35797">MEVWQSMPEIFALWRQRQEDQEVKLFIMRPGFIWLEHVSYLTSSAVQGAAAALRNHSRSWKEKAGFFAGYTCVETIRAVPKPLSPQEMKGLKHNYTQAKHLLSWNTVDEGTTRRADLNNKMSSSEQTNQKRRPQQDSQVQLDRGPLLSQLDSPGKVQPAQPILDVLKPEGRRMQKAEASKGIAGKKVKTQRLWASSLDTQAQLLWTTKISSFSLSPLRKELSRQRKEFRSPVRRDSLSTAITAAVESKPGWGFCMLGRLNGDIAQIEIIPCKICGDKSSGIHYGVITCEGCKPSRQMRKLMIATPDPSNPKGHDSKHC</sequence>
<dbReference type="AlphaFoldDB" id="A0AAW0K2M4"/>
<keyword evidence="6" id="KW-0238">DNA-binding</keyword>
<keyword evidence="4" id="KW-0862">Zinc</keyword>
<dbReference type="EMBL" id="JBBHLL010000009">
    <property type="protein sequence ID" value="KAK7832736.1"/>
    <property type="molecule type" value="Genomic_DNA"/>
</dbReference>
<evidence type="ECO:0000256" key="6">
    <source>
        <dbReference type="ARBA" id="ARBA00023125"/>
    </source>
</evidence>
<keyword evidence="8" id="KW-0675">Receptor</keyword>
<name>A0AAW0K2M4_MYOGA</name>
<evidence type="ECO:0000256" key="7">
    <source>
        <dbReference type="ARBA" id="ARBA00023163"/>
    </source>
</evidence>
<dbReference type="GO" id="GO:0008270">
    <property type="term" value="F:zinc ion binding"/>
    <property type="evidence" value="ECO:0007669"/>
    <property type="project" value="UniProtKB-KW"/>
</dbReference>
<keyword evidence="2" id="KW-0479">Metal-binding</keyword>
<evidence type="ECO:0000256" key="4">
    <source>
        <dbReference type="ARBA" id="ARBA00022833"/>
    </source>
</evidence>
<comment type="caution">
    <text evidence="12">The sequence shown here is derived from an EMBL/GenBank/DDBJ whole genome shotgun (WGS) entry which is preliminary data.</text>
</comment>
<evidence type="ECO:0000256" key="1">
    <source>
        <dbReference type="ARBA" id="ARBA00004123"/>
    </source>
</evidence>
<evidence type="ECO:0000256" key="5">
    <source>
        <dbReference type="ARBA" id="ARBA00023015"/>
    </source>
</evidence>
<dbReference type="InterPro" id="IPR001628">
    <property type="entry name" value="Znf_hrmn_rcpt"/>
</dbReference>
<feature type="domain" description="Nuclear receptor" evidence="11">
    <location>
        <begin position="268"/>
        <end position="300"/>
    </location>
</feature>
<dbReference type="PANTHER" id="PTHR45805:SF3">
    <property type="entry name" value="NUCLEAR RECEPTOR ROR-ALPHA"/>
    <property type="match status" value="1"/>
</dbReference>
<comment type="subcellular location">
    <subcellularLocation>
        <location evidence="1">Nucleus</location>
    </subcellularLocation>
</comment>
<evidence type="ECO:0000256" key="2">
    <source>
        <dbReference type="ARBA" id="ARBA00022723"/>
    </source>
</evidence>
<keyword evidence="7" id="KW-0804">Transcription</keyword>
<evidence type="ECO:0000256" key="10">
    <source>
        <dbReference type="SAM" id="MobiDB-lite"/>
    </source>
</evidence>
<keyword evidence="3" id="KW-0863">Zinc-finger</keyword>
<dbReference type="Gene3D" id="3.30.50.10">
    <property type="entry name" value="Erythroid Transcription Factor GATA-1, subunit A"/>
    <property type="match status" value="1"/>
</dbReference>
<dbReference type="GO" id="GO:0005634">
    <property type="term" value="C:nucleus"/>
    <property type="evidence" value="ECO:0007669"/>
    <property type="project" value="UniProtKB-SubCell"/>
</dbReference>
<dbReference type="GO" id="GO:0004879">
    <property type="term" value="F:nuclear receptor activity"/>
    <property type="evidence" value="ECO:0007669"/>
    <property type="project" value="TreeGrafter"/>
</dbReference>
<dbReference type="SMART" id="SM00399">
    <property type="entry name" value="ZnF_C4"/>
    <property type="match status" value="1"/>
</dbReference>
<organism evidence="12 13">
    <name type="scientific">Myodes glareolus</name>
    <name type="common">Bank vole</name>
    <name type="synonym">Clethrionomys glareolus</name>
    <dbReference type="NCBI Taxonomy" id="447135"/>
    <lineage>
        <taxon>Eukaryota</taxon>
        <taxon>Metazoa</taxon>
        <taxon>Chordata</taxon>
        <taxon>Craniata</taxon>
        <taxon>Vertebrata</taxon>
        <taxon>Euteleostomi</taxon>
        <taxon>Mammalia</taxon>
        <taxon>Eutheria</taxon>
        <taxon>Euarchontoglires</taxon>
        <taxon>Glires</taxon>
        <taxon>Rodentia</taxon>
        <taxon>Myomorpha</taxon>
        <taxon>Muroidea</taxon>
        <taxon>Cricetidae</taxon>
        <taxon>Arvicolinae</taxon>
        <taxon>Myodes</taxon>
    </lineage>
</organism>
<gene>
    <name evidence="12" type="ORF">U0070_026932</name>
</gene>
<protein>
    <recommendedName>
        <fullName evidence="11">Nuclear receptor domain-containing protein</fullName>
    </recommendedName>
</protein>
<evidence type="ECO:0000313" key="12">
    <source>
        <dbReference type="EMBL" id="KAK7832736.1"/>
    </source>
</evidence>
<dbReference type="PANTHER" id="PTHR45805">
    <property type="entry name" value="NUCLEAR HORMONE RECEPTOR HR3-RELATED"/>
    <property type="match status" value="1"/>
</dbReference>
<accession>A0AAW0K2M4</accession>
<evidence type="ECO:0000259" key="11">
    <source>
        <dbReference type="SMART" id="SM00399"/>
    </source>
</evidence>
<dbReference type="GO" id="GO:0000978">
    <property type="term" value="F:RNA polymerase II cis-regulatory region sequence-specific DNA binding"/>
    <property type="evidence" value="ECO:0007669"/>
    <property type="project" value="TreeGrafter"/>
</dbReference>
<reference evidence="12 13" key="1">
    <citation type="journal article" date="2023" name="bioRxiv">
        <title>Conserved and derived expression patterns and positive selection on dental genes reveal complex evolutionary context of ever-growing rodent molars.</title>
        <authorList>
            <person name="Calamari Z.T."/>
            <person name="Song A."/>
            <person name="Cohen E."/>
            <person name="Akter M."/>
            <person name="Roy R.D."/>
            <person name="Hallikas O."/>
            <person name="Christensen M.M."/>
            <person name="Li P."/>
            <person name="Marangoni P."/>
            <person name="Jernvall J."/>
            <person name="Klein O.D."/>
        </authorList>
    </citation>
    <scope>NUCLEOTIDE SEQUENCE [LARGE SCALE GENOMIC DNA]</scope>
    <source>
        <strain evidence="12">V071</strain>
    </source>
</reference>
<dbReference type="InterPro" id="IPR013088">
    <property type="entry name" value="Znf_NHR/GATA"/>
</dbReference>
<evidence type="ECO:0000256" key="8">
    <source>
        <dbReference type="ARBA" id="ARBA00023170"/>
    </source>
</evidence>
<keyword evidence="13" id="KW-1185">Reference proteome</keyword>
<dbReference type="Proteomes" id="UP001488838">
    <property type="component" value="Unassembled WGS sequence"/>
</dbReference>
<evidence type="ECO:0000256" key="3">
    <source>
        <dbReference type="ARBA" id="ARBA00022771"/>
    </source>
</evidence>